<dbReference type="Proteomes" id="UP001589818">
    <property type="component" value="Unassembled WGS sequence"/>
</dbReference>
<sequence length="159" mass="17832">MSAKVKVSNVKVVRKTKKRARVSSSSSSCKERCDEAVEAVQEAGADLSDLFGQLKHRMAAKELVRAIRCKNRRLVEHLIGFNCNVVRFFDQDRQSCVRISCTFGDCCDVRITFDICVSNEHCRNLVGGRSDENNRGCNQYGRGNMYGNNGYNGYNGNGY</sequence>
<reference evidence="1 2" key="1">
    <citation type="submission" date="2024-09" db="EMBL/GenBank/DDBJ databases">
        <authorList>
            <person name="Sun Q."/>
            <person name="Mori K."/>
        </authorList>
    </citation>
    <scope>NUCLEOTIDE SEQUENCE [LARGE SCALE GENOMIC DNA]</scope>
    <source>
        <strain evidence="1 2">CCM 4839</strain>
    </source>
</reference>
<keyword evidence="2" id="KW-1185">Reference proteome</keyword>
<gene>
    <name evidence="1" type="ORF">ACFFJ8_20660</name>
</gene>
<name>A0ABV6JCW9_9BACL</name>
<protein>
    <submittedName>
        <fullName evidence="1">Uncharacterized protein</fullName>
    </submittedName>
</protein>
<dbReference type="EMBL" id="JBHLVF010000034">
    <property type="protein sequence ID" value="MFC0393768.1"/>
    <property type="molecule type" value="Genomic_DNA"/>
</dbReference>
<comment type="caution">
    <text evidence="1">The sequence shown here is derived from an EMBL/GenBank/DDBJ whole genome shotgun (WGS) entry which is preliminary data.</text>
</comment>
<organism evidence="1 2">
    <name type="scientific">Paenibacillus mendelii</name>
    <dbReference type="NCBI Taxonomy" id="206163"/>
    <lineage>
        <taxon>Bacteria</taxon>
        <taxon>Bacillati</taxon>
        <taxon>Bacillota</taxon>
        <taxon>Bacilli</taxon>
        <taxon>Bacillales</taxon>
        <taxon>Paenibacillaceae</taxon>
        <taxon>Paenibacillus</taxon>
    </lineage>
</organism>
<dbReference type="RefSeq" id="WP_204820558.1">
    <property type="nucleotide sequence ID" value="NZ_JANHOF010000013.1"/>
</dbReference>
<accession>A0ABV6JCW9</accession>
<evidence type="ECO:0000313" key="2">
    <source>
        <dbReference type="Proteomes" id="UP001589818"/>
    </source>
</evidence>
<evidence type="ECO:0000313" key="1">
    <source>
        <dbReference type="EMBL" id="MFC0393768.1"/>
    </source>
</evidence>
<proteinExistence type="predicted"/>